<accession>A0ABS8G7Y2</accession>
<evidence type="ECO:0000313" key="3">
    <source>
        <dbReference type="EMBL" id="MCC2615331.1"/>
    </source>
</evidence>
<reference evidence="3 4" key="1">
    <citation type="submission" date="2021-10" db="EMBL/GenBank/DDBJ databases">
        <title>Draft genome of Aestuariibacter halophilus JC2043.</title>
        <authorList>
            <person name="Emsley S.A."/>
            <person name="Pfannmuller K.M."/>
            <person name="Ushijima B."/>
            <person name="Saw J.H."/>
            <person name="Videau P."/>
        </authorList>
    </citation>
    <scope>NUCLEOTIDE SEQUENCE [LARGE SCALE GENOMIC DNA]</scope>
    <source>
        <strain evidence="3 4">JC2043</strain>
    </source>
</reference>
<dbReference type="SUPFAM" id="SSF88713">
    <property type="entry name" value="Glycoside hydrolase/deacetylase"/>
    <property type="match status" value="1"/>
</dbReference>
<dbReference type="Gene3D" id="3.20.20.370">
    <property type="entry name" value="Glycoside hydrolase/deacetylase"/>
    <property type="match status" value="1"/>
</dbReference>
<dbReference type="PANTHER" id="PTHR10587">
    <property type="entry name" value="GLYCOSYL TRANSFERASE-RELATED"/>
    <property type="match status" value="1"/>
</dbReference>
<evidence type="ECO:0000259" key="2">
    <source>
        <dbReference type="PROSITE" id="PS51677"/>
    </source>
</evidence>
<evidence type="ECO:0000256" key="1">
    <source>
        <dbReference type="SAM" id="SignalP"/>
    </source>
</evidence>
<feature type="signal peptide" evidence="1">
    <location>
        <begin position="1"/>
        <end position="23"/>
    </location>
</feature>
<dbReference type="Pfam" id="PF01522">
    <property type="entry name" value="Polysacc_deac_1"/>
    <property type="match status" value="1"/>
</dbReference>
<dbReference type="EMBL" id="JAJEWP010000001">
    <property type="protein sequence ID" value="MCC2615331.1"/>
    <property type="molecule type" value="Genomic_DNA"/>
</dbReference>
<protein>
    <submittedName>
        <fullName evidence="3">Polysaccharide deacetylase family protein</fullName>
    </submittedName>
</protein>
<dbReference type="InterPro" id="IPR011330">
    <property type="entry name" value="Glyco_hydro/deAcase_b/a-brl"/>
</dbReference>
<keyword evidence="4" id="KW-1185">Reference proteome</keyword>
<dbReference type="InterPro" id="IPR050248">
    <property type="entry name" value="Polysacc_deacetylase_ArnD"/>
</dbReference>
<feature type="domain" description="NodB homology" evidence="2">
    <location>
        <begin position="32"/>
        <end position="264"/>
    </location>
</feature>
<sequence length="264" mass="28890">MAARYWRILWAIAALLAAGVTLAKPWPGDAQAAVVLGYDDALPSQLYTAVGQLNDVNIKATFYLTLTTVDASGTWQQWRDVAQQGHALGNHTFSHPCRGDRAGRGWVSAEQDLSRWSAQQLLADIERAQQQLNQLAPASERSFTPPCGDHLVGGKNYWAMLPADISVMRVPYDTKLPPVSPGITVIPTWFPVDVSAQTLINFTEKAARDGGIASVSFHGIGGDHLSVDSAAHRQFLDYLAANRNRYWITTTVALARHLKTVQSQ</sequence>
<proteinExistence type="predicted"/>
<feature type="chain" id="PRO_5046701386" evidence="1">
    <location>
        <begin position="24"/>
        <end position="264"/>
    </location>
</feature>
<evidence type="ECO:0000313" key="4">
    <source>
        <dbReference type="Proteomes" id="UP001520878"/>
    </source>
</evidence>
<organism evidence="3 4">
    <name type="scientific">Fluctibacter halophilus</name>
    <dbReference type="NCBI Taxonomy" id="226011"/>
    <lineage>
        <taxon>Bacteria</taxon>
        <taxon>Pseudomonadati</taxon>
        <taxon>Pseudomonadota</taxon>
        <taxon>Gammaproteobacteria</taxon>
        <taxon>Alteromonadales</taxon>
        <taxon>Alteromonadaceae</taxon>
        <taxon>Fluctibacter</taxon>
    </lineage>
</organism>
<dbReference type="RefSeq" id="WP_229157237.1">
    <property type="nucleotide sequence ID" value="NZ_JAJEWP010000001.1"/>
</dbReference>
<dbReference type="Proteomes" id="UP001520878">
    <property type="component" value="Unassembled WGS sequence"/>
</dbReference>
<gene>
    <name evidence="3" type="ORF">LJ739_03655</name>
</gene>
<keyword evidence="1" id="KW-0732">Signal</keyword>
<dbReference type="InterPro" id="IPR002509">
    <property type="entry name" value="NODB_dom"/>
</dbReference>
<comment type="caution">
    <text evidence="3">The sequence shown here is derived from an EMBL/GenBank/DDBJ whole genome shotgun (WGS) entry which is preliminary data.</text>
</comment>
<name>A0ABS8G7Y2_9ALTE</name>
<dbReference type="PROSITE" id="PS51677">
    <property type="entry name" value="NODB"/>
    <property type="match status" value="1"/>
</dbReference>